<dbReference type="InterPro" id="IPR051166">
    <property type="entry name" value="Threonine_Synthase"/>
</dbReference>
<dbReference type="PANTHER" id="PTHR42690:SF1">
    <property type="entry name" value="THREONINE SYNTHASE-LIKE 2"/>
    <property type="match status" value="1"/>
</dbReference>
<evidence type="ECO:0000256" key="13">
    <source>
        <dbReference type="SAM" id="MobiDB-lite"/>
    </source>
</evidence>
<feature type="domain" description="RNA polymerase II assembly factor Rtp1 C-terminal" evidence="15">
    <location>
        <begin position="830"/>
        <end position="862"/>
    </location>
</feature>
<feature type="region of interest" description="Disordered" evidence="13">
    <location>
        <begin position="923"/>
        <end position="963"/>
    </location>
</feature>
<evidence type="ECO:0000256" key="11">
    <source>
        <dbReference type="ARBA" id="ARBA00050436"/>
    </source>
</evidence>
<comment type="catalytic activity">
    <reaction evidence="11">
        <text>O-phospho-L-homoserine + H2O = L-threonine + phosphate</text>
        <dbReference type="Rhea" id="RHEA:10840"/>
        <dbReference type="ChEBI" id="CHEBI:15377"/>
        <dbReference type="ChEBI" id="CHEBI:43474"/>
        <dbReference type="ChEBI" id="CHEBI:57590"/>
        <dbReference type="ChEBI" id="CHEBI:57926"/>
        <dbReference type="EC" id="4.2.3.1"/>
    </reaction>
    <physiologicalReaction direction="left-to-right" evidence="11">
        <dbReference type="Rhea" id="RHEA:10841"/>
    </physiologicalReaction>
</comment>
<evidence type="ECO:0000256" key="12">
    <source>
        <dbReference type="PIRSR" id="PIRSR604450-51"/>
    </source>
</evidence>
<proteinExistence type="inferred from homology"/>
<sequence>MESDTPEKDPKSKLADGILDAGKRAFDPSADAASKEAAQREFQELIDGNGAWNLLPVLNALIKPNVAPSWLRPELMKILTLIPLRPDGVRGTMEFVFSVHPSSTIKASEAAAPQKRGANITQEAMAVVTRIITSPPTIVSPEDWFSAVAPQLIVLLDGKEGPELTTAAAQIIMFGVLGRKQFGAPGSPGWNAFVEPLLRNLNPSRKGSTVIKKEDSDIVDLKIKQEDTDVVDLSGRAALVTADDLFVTFKRLSCLINSTPYPAQTRRMLDPVLLQLWAVSFWGDTSPKTEERYSKPARSLLHTFLKLSASITKLHLIIENLVYHGETAEGSIKWQYQATSDGDLQIIATPLGQGSQLPELHWGEIQKRSSALVRLMTASCTPEEISLFFLELLSRWFQSTTAAKKAEVLFKSEEGESRDEIKKLLEITVLQKMLEQAPDKLISRVTQVLELVCQILDPASLQDHPDDIIAVALSLLNLVITAPGFKKSSLKPEASETLEKALDQLGNAGRPDVSPTAKNLALLLQYRDAIDPDEEDAFVPNDKQIEERKTYKLALEYITQADNPPPVRSEGLNLLSGLVASNSSILDIQSTLVLLSSLLQDSEDFINLRVIKLFTQLANKHPKAATQEILEHYLDAKETSTTDIRLRFGEALLQVIERLGETFTGDVAKRVSETLLSIAGRRGHRPKTEAKQAREKRLQDMKKKQAEDAWGGDVPDLGDEMNEDEQAKNEILTQIVEGWESKRGSEDVRMRTSALSIFSSAIEANITGVGSDLVSIAVDLCIGVLTLEREMEKGILRRAAILLILGFVRALDDAKQTGRRLGFGLTDQSREDIMRTLKYIAVTDNDGLVQQHARDVIESMENWQLSTLLPAESSVAETGIGRLAGLAIDQDRSLPSTRASTSSTADSLCHCATMAPARVIADSDDSDDDFELEDGPAKPPTPKKSSEGRSSDPISAATGSTDPQVFQEIYNDQRAPATNDILSHHDHSSVPHGAVSSSVSDGIKAATKKDTNTSSLTSITDPTMGSNRTKKAKRPEIVDLTQVTTPGRSANDTPKDMWDVPSSPAEQPTAPIATLAKNKTPTSNKRKRVNNVEFTSPLAIEMPSQGSTQPFDVTPVGRANFSLPQAAKKQRIDAPVSSAATDDIDMVVPLDDGSVLVNSPISGQKQVSLYIEPRALTASQQLQYEYHSVDPSPDDQRPPPSRHFTTLQAAARSSGATTIAYSTPSQIRVRGMLQESFVDDTNSRTAFEAVQEIREVIDPEATIEIQSSPDIISAAPVRKKRSQHRDESPQAAALHVADDWNSDDIGFPHEMYKPRLSRRRGSDASRQSDNGNATFTTVPEADMGPAAQLIEEAAPPASPPKPKKRGRPRKSDAAAASEPAETQAPSPGVAPAVLSEVAESPAAAEPTSAATQQTKKKRGRPRKSDKVVAAHVQQETVDQPAAVEPADEAKNIAVPVDLEPAGDNQLEKTSSSTKPKNSDKKRSTEEVTGKGPASETTSEAGEARALQPTTANSGLKPGSDGSGPQSAATEGEAAVVTPQKNEVKKEVAGKVDGKQGVPTPASQAGKPLYRVGLSKKSKIAPLLKIVRKDEVSLLFPFHFPLPFNWASSSFLPIPSSPHKGIMATNGTTTNDQTGTGADTTHTQSQRYLSTRGEDSGFSFEEVVLKGLASDGGLFIPEHIPQIANWQDWKDLSFPDLAHKILSLYISASEIPSEDLKGIIDRSYATFRHADTTPLRHLNDNLYLLELFHGPTFAFKDVALQFLGNLFEYFLVRKNEGKTGKDRHHLTVVGATSGDTGSAAIYGLRGKKDVSVFILHPKGRVSPIQEAQMTTVLDENVHNLAVTGTFDDCQDIVKALFADSDINSTHNLGAVNSINWARILAQIVYYFHSYFSLAKTSESFKLGDKVRFVVPTGNFGDILAGYFAFRMGLPVDKLVIATNENDILHRFWTTGKYEKQPAPPAEATCGLATDGAKAHEDGVKETLSPAMDILVSSNFERLLWFLAYEFATTAGMDDEWNKRQASQEVASWLKDLKTKGGFGPVYKDVLTSARRDFESERVSDPQTVETIKDFYNKIDYVLDPHSAIGVAASLRSIERAAEVPHISLSTAHPAKFAGAVDMALKEEQGFNFKEKVLPTEFVGLEEREKRVTECVNDWQKVREIVRAQVDEELKALHS</sequence>
<dbReference type="InterPro" id="IPR017956">
    <property type="entry name" value="AT_hook_DNA-bd_motif"/>
</dbReference>
<dbReference type="Gene3D" id="3.40.50.1100">
    <property type="match status" value="2"/>
</dbReference>
<evidence type="ECO:0000256" key="5">
    <source>
        <dbReference type="ARBA" id="ARBA00013028"/>
    </source>
</evidence>
<dbReference type="InterPro" id="IPR036052">
    <property type="entry name" value="TrpB-like_PALP_sf"/>
</dbReference>
<dbReference type="EMBL" id="WOWK01000113">
    <property type="protein sequence ID" value="KAF0318268.1"/>
    <property type="molecule type" value="Genomic_DNA"/>
</dbReference>
<evidence type="ECO:0000256" key="10">
    <source>
        <dbReference type="ARBA" id="ARBA00023239"/>
    </source>
</evidence>
<dbReference type="GO" id="GO:0009088">
    <property type="term" value="P:threonine biosynthetic process"/>
    <property type="evidence" value="ECO:0007669"/>
    <property type="project" value="UniProtKB-UniPathway"/>
</dbReference>
<keyword evidence="7" id="KW-0028">Amino-acid biosynthesis</keyword>
<evidence type="ECO:0000259" key="15">
    <source>
        <dbReference type="Pfam" id="PF10304"/>
    </source>
</evidence>
<dbReference type="FunFam" id="3.40.50.1100:FF:000046">
    <property type="entry name" value="THR4p Threonine synthase"/>
    <property type="match status" value="1"/>
</dbReference>
<dbReference type="InterPro" id="IPR016024">
    <property type="entry name" value="ARM-type_fold"/>
</dbReference>
<dbReference type="PROSITE" id="PS00165">
    <property type="entry name" value="DEHYDRATASE_SER_THR"/>
    <property type="match status" value="1"/>
</dbReference>
<dbReference type="SUPFAM" id="SSF53686">
    <property type="entry name" value="Tryptophan synthase beta subunit-like PLP-dependent enzymes"/>
    <property type="match status" value="1"/>
</dbReference>
<dbReference type="InterPro" id="IPR019414">
    <property type="entry name" value="Rtp1_C2"/>
</dbReference>
<dbReference type="SMART" id="SM00384">
    <property type="entry name" value="AT_hook"/>
    <property type="match status" value="2"/>
</dbReference>
<feature type="domain" description="Tryptophan synthase beta chain-like PALP" evidence="14">
    <location>
        <begin position="1732"/>
        <end position="1962"/>
    </location>
</feature>
<evidence type="ECO:0000256" key="4">
    <source>
        <dbReference type="ARBA" id="ARBA00005517"/>
    </source>
</evidence>
<dbReference type="InterPro" id="IPR037158">
    <property type="entry name" value="Thr_synth_N_sf"/>
</dbReference>
<dbReference type="Pfam" id="PF10363">
    <property type="entry name" value="RTP1_C1"/>
    <property type="match status" value="1"/>
</dbReference>
<dbReference type="SUPFAM" id="SSF48371">
    <property type="entry name" value="ARM repeat"/>
    <property type="match status" value="1"/>
</dbReference>
<dbReference type="Pfam" id="PF14821">
    <property type="entry name" value="Thr_synth_N"/>
    <property type="match status" value="1"/>
</dbReference>
<feature type="compositionally biased region" description="Basic and acidic residues" evidence="13">
    <location>
        <begin position="1"/>
        <end position="14"/>
    </location>
</feature>
<feature type="compositionally biased region" description="Acidic residues" evidence="13">
    <location>
        <begin position="923"/>
        <end position="934"/>
    </location>
</feature>
<dbReference type="GO" id="GO:0004795">
    <property type="term" value="F:threonine synthase activity"/>
    <property type="evidence" value="ECO:0007669"/>
    <property type="project" value="UniProtKB-EC"/>
</dbReference>
<dbReference type="Proteomes" id="UP000434172">
    <property type="component" value="Unassembled WGS sequence"/>
</dbReference>
<evidence type="ECO:0000313" key="19">
    <source>
        <dbReference type="Proteomes" id="UP000434172"/>
    </source>
</evidence>
<evidence type="ECO:0000259" key="14">
    <source>
        <dbReference type="Pfam" id="PF00291"/>
    </source>
</evidence>
<organism evidence="18 19">
    <name type="scientific">Colletotrichum asianum</name>
    <dbReference type="NCBI Taxonomy" id="702518"/>
    <lineage>
        <taxon>Eukaryota</taxon>
        <taxon>Fungi</taxon>
        <taxon>Dikarya</taxon>
        <taxon>Ascomycota</taxon>
        <taxon>Pezizomycotina</taxon>
        <taxon>Sordariomycetes</taxon>
        <taxon>Hypocreomycetidae</taxon>
        <taxon>Glomerellales</taxon>
        <taxon>Glomerellaceae</taxon>
        <taxon>Colletotrichum</taxon>
        <taxon>Colletotrichum gloeosporioides species complex</taxon>
    </lineage>
</organism>
<feature type="region of interest" description="Disordered" evidence="13">
    <location>
        <begin position="1274"/>
        <end position="1340"/>
    </location>
</feature>
<comment type="cofactor">
    <cofactor evidence="1 12">
        <name>pyridoxal 5'-phosphate</name>
        <dbReference type="ChEBI" id="CHEBI:597326"/>
    </cofactor>
</comment>
<dbReference type="Pfam" id="PF10304">
    <property type="entry name" value="RTP1_C2"/>
    <property type="match status" value="1"/>
</dbReference>
<feature type="compositionally biased region" description="Polar residues" evidence="13">
    <location>
        <begin position="1012"/>
        <end position="1027"/>
    </location>
</feature>
<feature type="domain" description="RNA polymerase II assembly factor Rtp1 C-terminal" evidence="16">
    <location>
        <begin position="561"/>
        <end position="662"/>
    </location>
</feature>
<evidence type="ECO:0000256" key="1">
    <source>
        <dbReference type="ARBA" id="ARBA00001933"/>
    </source>
</evidence>
<comment type="similarity">
    <text evidence="4">Belongs to the threonine synthase family.</text>
</comment>
<name>A0A8H3VZD5_9PEZI</name>
<comment type="pathway">
    <text evidence="3">Amino-acid biosynthesis; L-threonine biosynthesis; L-threonine from L-aspartate: step 5/5.</text>
</comment>
<dbReference type="CDD" id="cd01560">
    <property type="entry name" value="Thr-synth_2"/>
    <property type="match status" value="1"/>
</dbReference>
<dbReference type="GO" id="GO:0030170">
    <property type="term" value="F:pyridoxal phosphate binding"/>
    <property type="evidence" value="ECO:0007669"/>
    <property type="project" value="InterPro"/>
</dbReference>
<evidence type="ECO:0000256" key="9">
    <source>
        <dbReference type="ARBA" id="ARBA00022898"/>
    </source>
</evidence>
<feature type="compositionally biased region" description="Basic and acidic residues" evidence="13">
    <location>
        <begin position="686"/>
        <end position="707"/>
    </location>
</feature>
<keyword evidence="19" id="KW-1185">Reference proteome</keyword>
<feature type="compositionally biased region" description="Basic and acidic residues" evidence="13">
    <location>
        <begin position="1476"/>
        <end position="1488"/>
    </location>
</feature>
<dbReference type="Pfam" id="PF00291">
    <property type="entry name" value="PALP"/>
    <property type="match status" value="1"/>
</dbReference>
<evidence type="ECO:0000256" key="2">
    <source>
        <dbReference type="ARBA" id="ARBA00003648"/>
    </source>
</evidence>
<evidence type="ECO:0000256" key="3">
    <source>
        <dbReference type="ARBA" id="ARBA00004979"/>
    </source>
</evidence>
<evidence type="ECO:0000259" key="16">
    <source>
        <dbReference type="Pfam" id="PF10363"/>
    </source>
</evidence>
<feature type="region of interest" description="Disordered" evidence="13">
    <location>
        <begin position="681"/>
        <end position="717"/>
    </location>
</feature>
<dbReference type="NCBIfam" id="TIGR00260">
    <property type="entry name" value="thrC"/>
    <property type="match status" value="1"/>
</dbReference>
<gene>
    <name evidence="18" type="ORF">GQ607_014505</name>
</gene>
<dbReference type="UniPathway" id="UPA00050">
    <property type="reaction ID" value="UER00065"/>
</dbReference>
<dbReference type="GO" id="GO:0003677">
    <property type="term" value="F:DNA binding"/>
    <property type="evidence" value="ECO:0007669"/>
    <property type="project" value="InterPro"/>
</dbReference>
<evidence type="ECO:0000259" key="17">
    <source>
        <dbReference type="Pfam" id="PF14821"/>
    </source>
</evidence>
<feature type="compositionally biased region" description="Low complexity" evidence="13">
    <location>
        <begin position="1373"/>
        <end position="1387"/>
    </location>
</feature>
<dbReference type="Gene3D" id="3.90.1380.10">
    <property type="entry name" value="Threonine synthase, N-terminal domain"/>
    <property type="match status" value="1"/>
</dbReference>
<dbReference type="EC" id="4.2.3.1" evidence="5"/>
<accession>A0A8H3VZD5</accession>
<comment type="caution">
    <text evidence="18">The sequence shown here is derived from an EMBL/GenBank/DDBJ whole genome shotgun (WGS) entry which is preliminary data.</text>
</comment>
<dbReference type="OrthoDB" id="39591at2759"/>
<feature type="compositionally biased region" description="Polar residues" evidence="13">
    <location>
        <begin position="1324"/>
        <end position="1337"/>
    </location>
</feature>
<feature type="modified residue" description="N6-(pyridoxal phosphate)lysine" evidence="12">
    <location>
        <position position="1755"/>
    </location>
</feature>
<comment type="function">
    <text evidence="2">Catalyzes the gamma-elimination of phosphate from L-phosphohomoserine and the beta-addition of water to produce L-threonine.</text>
</comment>
<feature type="compositionally biased region" description="Low complexity" evidence="13">
    <location>
        <begin position="1398"/>
        <end position="1413"/>
    </location>
</feature>
<keyword evidence="9 12" id="KW-0663">Pyridoxal phosphate</keyword>
<keyword evidence="8" id="KW-0791">Threonine biosynthesis</keyword>
<feature type="compositionally biased region" description="Basic and acidic residues" evidence="13">
    <location>
        <begin position="1541"/>
        <end position="1553"/>
    </location>
</feature>
<feature type="region of interest" description="Disordered" evidence="13">
    <location>
        <begin position="1"/>
        <end position="20"/>
    </location>
</feature>
<evidence type="ECO:0000256" key="7">
    <source>
        <dbReference type="ARBA" id="ARBA00022605"/>
    </source>
</evidence>
<feature type="compositionally biased region" description="Low complexity" evidence="13">
    <location>
        <begin position="1627"/>
        <end position="1640"/>
    </location>
</feature>
<evidence type="ECO:0000256" key="6">
    <source>
        <dbReference type="ARBA" id="ARBA00018679"/>
    </source>
</evidence>
<evidence type="ECO:0000256" key="8">
    <source>
        <dbReference type="ARBA" id="ARBA00022697"/>
    </source>
</evidence>
<protein>
    <recommendedName>
        <fullName evidence="6">Threonine synthase</fullName>
        <ecNumber evidence="5">4.2.3.1</ecNumber>
    </recommendedName>
</protein>
<dbReference type="PANTHER" id="PTHR42690">
    <property type="entry name" value="THREONINE SYNTHASE FAMILY MEMBER"/>
    <property type="match status" value="1"/>
</dbReference>
<feature type="region of interest" description="Disordered" evidence="13">
    <location>
        <begin position="1627"/>
        <end position="1646"/>
    </location>
</feature>
<feature type="region of interest" description="Disordered" evidence="13">
    <location>
        <begin position="979"/>
        <end position="1032"/>
    </location>
</feature>
<feature type="region of interest" description="Disordered" evidence="13">
    <location>
        <begin position="1044"/>
        <end position="1068"/>
    </location>
</feature>
<feature type="domain" description="Threonine synthase N-terminal" evidence="17">
    <location>
        <begin position="1646"/>
        <end position="1723"/>
    </location>
</feature>
<evidence type="ECO:0000313" key="18">
    <source>
        <dbReference type="EMBL" id="KAF0318268.1"/>
    </source>
</evidence>
<dbReference type="InterPro" id="IPR004450">
    <property type="entry name" value="Thr_synthase-like"/>
</dbReference>
<dbReference type="InterPro" id="IPR029144">
    <property type="entry name" value="Thr_synth_N"/>
</dbReference>
<keyword evidence="10" id="KW-0456">Lyase</keyword>
<dbReference type="InterPro" id="IPR019451">
    <property type="entry name" value="Rtp1_C1"/>
</dbReference>
<reference evidence="18 19" key="1">
    <citation type="submission" date="2019-12" db="EMBL/GenBank/DDBJ databases">
        <title>A genome sequence resource for the geographically widespread anthracnose pathogen Colletotrichum asianum.</title>
        <authorList>
            <person name="Meng Y."/>
        </authorList>
    </citation>
    <scope>NUCLEOTIDE SEQUENCE [LARGE SCALE GENOMIC DNA]</scope>
    <source>
        <strain evidence="18 19">ICMP 18580</strain>
    </source>
</reference>
<dbReference type="InterPro" id="IPR001926">
    <property type="entry name" value="TrpB-like_PALP"/>
</dbReference>
<feature type="region of interest" description="Disordered" evidence="13">
    <location>
        <begin position="1352"/>
        <end position="1564"/>
    </location>
</feature>
<dbReference type="FunFam" id="3.90.1380.10:FF:000003">
    <property type="entry name" value="THR4p Threonine synthase"/>
    <property type="match status" value="1"/>
</dbReference>
<dbReference type="Pfam" id="PF24857">
    <property type="entry name" value="THR4_C"/>
    <property type="match status" value="1"/>
</dbReference>
<dbReference type="InterPro" id="IPR000634">
    <property type="entry name" value="Ser/Thr_deHydtase_PyrdxlP-BS"/>
</dbReference>